<dbReference type="AlphaFoldDB" id="A0A7S3L659"/>
<dbReference type="Gene3D" id="3.30.56.30">
    <property type="entry name" value="Signal recognition particle, SRP19-like subunit"/>
    <property type="match status" value="1"/>
</dbReference>
<dbReference type="EMBL" id="HBIM01011280">
    <property type="protein sequence ID" value="CAE0412096.1"/>
    <property type="molecule type" value="Transcribed_RNA"/>
</dbReference>
<evidence type="ECO:0008006" key="7">
    <source>
        <dbReference type="Google" id="ProtNLM"/>
    </source>
</evidence>
<protein>
    <recommendedName>
        <fullName evidence="7">Signal recognition particle 19 kDa protein</fullName>
    </recommendedName>
</protein>
<evidence type="ECO:0000256" key="2">
    <source>
        <dbReference type="ARBA" id="ARBA00022490"/>
    </source>
</evidence>
<proteinExistence type="predicted"/>
<feature type="region of interest" description="Disordered" evidence="5">
    <location>
        <begin position="1"/>
        <end position="24"/>
    </location>
</feature>
<sequence length="208" mass="23375">MGKKRGGAVRVKQVGPKGPKNPMDMMPTMEDFAIKPEDQIHLPPTPDRNYSIVWPMTETFTMKTDTGFQVIYPSYLDAEKTVKQGRRVCQDKAVRKPTVSDISLGLQSLKIRHVLQPYKGYSRDPATIWDNPGRVLVDMSGHTKGQLMLELAARIPELPERRQRLQAEAEQAAEQEKKLKEQKQIEAAKKAPAAASASKKKGKKGRKK</sequence>
<keyword evidence="2" id="KW-0963">Cytoplasm</keyword>
<evidence type="ECO:0000313" key="6">
    <source>
        <dbReference type="EMBL" id="CAE0412096.1"/>
    </source>
</evidence>
<gene>
    <name evidence="6" type="ORF">ACOF00016_LOCUS9371</name>
</gene>
<accession>A0A7S3L659</accession>
<keyword evidence="4" id="KW-0687">Ribonucleoprotein</keyword>
<dbReference type="GO" id="GO:0008312">
    <property type="term" value="F:7S RNA binding"/>
    <property type="evidence" value="ECO:0007669"/>
    <property type="project" value="InterPro"/>
</dbReference>
<organism evidence="6">
    <name type="scientific">Amphora coffeiformis</name>
    <dbReference type="NCBI Taxonomy" id="265554"/>
    <lineage>
        <taxon>Eukaryota</taxon>
        <taxon>Sar</taxon>
        <taxon>Stramenopiles</taxon>
        <taxon>Ochrophyta</taxon>
        <taxon>Bacillariophyta</taxon>
        <taxon>Bacillariophyceae</taxon>
        <taxon>Bacillariophycidae</taxon>
        <taxon>Thalassiophysales</taxon>
        <taxon>Catenulaceae</taxon>
        <taxon>Amphora</taxon>
    </lineage>
</organism>
<feature type="region of interest" description="Disordered" evidence="5">
    <location>
        <begin position="163"/>
        <end position="208"/>
    </location>
</feature>
<feature type="compositionally biased region" description="Basic residues" evidence="5">
    <location>
        <begin position="198"/>
        <end position="208"/>
    </location>
</feature>
<dbReference type="Pfam" id="PF01922">
    <property type="entry name" value="SRP19"/>
    <property type="match status" value="1"/>
</dbReference>
<dbReference type="SUPFAM" id="SSF69695">
    <property type="entry name" value="SRP19"/>
    <property type="match status" value="1"/>
</dbReference>
<evidence type="ECO:0000256" key="4">
    <source>
        <dbReference type="ARBA" id="ARBA00023274"/>
    </source>
</evidence>
<keyword evidence="3" id="KW-0733">Signal recognition particle</keyword>
<dbReference type="PANTHER" id="PTHR17453:SF0">
    <property type="entry name" value="SIGNAL RECOGNITION PARTICLE 19 KDA PROTEIN"/>
    <property type="match status" value="1"/>
</dbReference>
<dbReference type="InterPro" id="IPR036521">
    <property type="entry name" value="SRP19-like_sf"/>
</dbReference>
<evidence type="ECO:0000256" key="3">
    <source>
        <dbReference type="ARBA" id="ARBA00023135"/>
    </source>
</evidence>
<name>A0A7S3L659_9STRA</name>
<evidence type="ECO:0000256" key="1">
    <source>
        <dbReference type="ARBA" id="ARBA00004496"/>
    </source>
</evidence>
<comment type="subcellular location">
    <subcellularLocation>
        <location evidence="1">Cytoplasm</location>
    </subcellularLocation>
</comment>
<dbReference type="GO" id="GO:0006617">
    <property type="term" value="P:SRP-dependent cotranslational protein targeting to membrane, signal sequence recognition"/>
    <property type="evidence" value="ECO:0007669"/>
    <property type="project" value="TreeGrafter"/>
</dbReference>
<evidence type="ECO:0000256" key="5">
    <source>
        <dbReference type="SAM" id="MobiDB-lite"/>
    </source>
</evidence>
<dbReference type="GO" id="GO:0005786">
    <property type="term" value="C:signal recognition particle, endoplasmic reticulum targeting"/>
    <property type="evidence" value="ECO:0007669"/>
    <property type="project" value="UniProtKB-KW"/>
</dbReference>
<reference evidence="6" key="1">
    <citation type="submission" date="2021-01" db="EMBL/GenBank/DDBJ databases">
        <authorList>
            <person name="Corre E."/>
            <person name="Pelletier E."/>
            <person name="Niang G."/>
            <person name="Scheremetjew M."/>
            <person name="Finn R."/>
            <person name="Kale V."/>
            <person name="Holt S."/>
            <person name="Cochrane G."/>
            <person name="Meng A."/>
            <person name="Brown T."/>
            <person name="Cohen L."/>
        </authorList>
    </citation>
    <scope>NUCLEOTIDE SEQUENCE</scope>
    <source>
        <strain evidence="6">CCMP127</strain>
    </source>
</reference>
<dbReference type="PANTHER" id="PTHR17453">
    <property type="entry name" value="SIGNAL RECOGNITION PARTICLE 19 KD PROTEIN"/>
    <property type="match status" value="1"/>
</dbReference>
<feature type="compositionally biased region" description="Basic and acidic residues" evidence="5">
    <location>
        <begin position="174"/>
        <end position="189"/>
    </location>
</feature>
<dbReference type="InterPro" id="IPR002778">
    <property type="entry name" value="Signal_recog_particle_SRP19"/>
</dbReference>